<protein>
    <submittedName>
        <fullName evidence="1">9971_t:CDS:1</fullName>
    </submittedName>
</protein>
<organism evidence="1 2">
    <name type="scientific">Cetraspora pellucida</name>
    <dbReference type="NCBI Taxonomy" id="1433469"/>
    <lineage>
        <taxon>Eukaryota</taxon>
        <taxon>Fungi</taxon>
        <taxon>Fungi incertae sedis</taxon>
        <taxon>Mucoromycota</taxon>
        <taxon>Glomeromycotina</taxon>
        <taxon>Glomeromycetes</taxon>
        <taxon>Diversisporales</taxon>
        <taxon>Gigasporaceae</taxon>
        <taxon>Cetraspora</taxon>
    </lineage>
</organism>
<dbReference type="Proteomes" id="UP000789366">
    <property type="component" value="Unassembled WGS sequence"/>
</dbReference>
<accession>A0ACA9NZY5</accession>
<sequence>MLQQKENEPLVPSLDNLYNPTNESNMNIDEQVEYITSATDEQEEDVSSNDSKMDEDLKQSHYGLRK</sequence>
<evidence type="ECO:0000313" key="1">
    <source>
        <dbReference type="EMBL" id="CAG8682578.1"/>
    </source>
</evidence>
<proteinExistence type="predicted"/>
<keyword evidence="2" id="KW-1185">Reference proteome</keyword>
<name>A0ACA9NZY5_9GLOM</name>
<reference evidence="1" key="1">
    <citation type="submission" date="2021-06" db="EMBL/GenBank/DDBJ databases">
        <authorList>
            <person name="Kallberg Y."/>
            <person name="Tangrot J."/>
            <person name="Rosling A."/>
        </authorList>
    </citation>
    <scope>NUCLEOTIDE SEQUENCE</scope>
    <source>
        <strain evidence="1">28 12/20/2015</strain>
    </source>
</reference>
<comment type="caution">
    <text evidence="1">The sequence shown here is derived from an EMBL/GenBank/DDBJ whole genome shotgun (WGS) entry which is preliminary data.</text>
</comment>
<evidence type="ECO:0000313" key="2">
    <source>
        <dbReference type="Proteomes" id="UP000789366"/>
    </source>
</evidence>
<gene>
    <name evidence="1" type="ORF">SPELUC_LOCUS10238</name>
</gene>
<dbReference type="EMBL" id="CAJVPW010018611">
    <property type="protein sequence ID" value="CAG8682578.1"/>
    <property type="molecule type" value="Genomic_DNA"/>
</dbReference>